<gene>
    <name evidence="1" type="ORF">S01H4_44040</name>
</gene>
<proteinExistence type="predicted"/>
<protein>
    <submittedName>
        <fullName evidence="1">Uncharacterized protein</fullName>
    </submittedName>
</protein>
<reference evidence="1" key="1">
    <citation type="journal article" date="2014" name="Front. Microbiol.">
        <title>High frequency of phylogenetically diverse reductive dehalogenase-homologous genes in deep subseafloor sedimentary metagenomes.</title>
        <authorList>
            <person name="Kawai M."/>
            <person name="Futagami T."/>
            <person name="Toyoda A."/>
            <person name="Takaki Y."/>
            <person name="Nishi S."/>
            <person name="Hori S."/>
            <person name="Arai W."/>
            <person name="Tsubouchi T."/>
            <person name="Morono Y."/>
            <person name="Uchiyama I."/>
            <person name="Ito T."/>
            <person name="Fujiyama A."/>
            <person name="Inagaki F."/>
            <person name="Takami H."/>
        </authorList>
    </citation>
    <scope>NUCLEOTIDE SEQUENCE</scope>
    <source>
        <strain evidence="1">Expedition CK06-06</strain>
    </source>
</reference>
<name>X1C830_9ZZZZ</name>
<organism evidence="1">
    <name type="scientific">marine sediment metagenome</name>
    <dbReference type="NCBI Taxonomy" id="412755"/>
    <lineage>
        <taxon>unclassified sequences</taxon>
        <taxon>metagenomes</taxon>
        <taxon>ecological metagenomes</taxon>
    </lineage>
</organism>
<dbReference type="EMBL" id="BART01024365">
    <property type="protein sequence ID" value="GAH03527.1"/>
    <property type="molecule type" value="Genomic_DNA"/>
</dbReference>
<accession>X1C830</accession>
<sequence length="67" mass="8017">MNKTEIQKEISSWCKRSAEEYDERAIFVFEDISKESFSFMYGGYLYTILCYNSIPTFDKIFDNTGWE</sequence>
<comment type="caution">
    <text evidence="1">The sequence shown here is derived from an EMBL/GenBank/DDBJ whole genome shotgun (WGS) entry which is preliminary data.</text>
</comment>
<dbReference type="AlphaFoldDB" id="X1C830"/>
<evidence type="ECO:0000313" key="1">
    <source>
        <dbReference type="EMBL" id="GAH03527.1"/>
    </source>
</evidence>